<feature type="domain" description="NAC" evidence="6">
    <location>
        <begin position="6"/>
        <end position="156"/>
    </location>
</feature>
<comment type="subcellular location">
    <subcellularLocation>
        <location evidence="1">Nucleus</location>
    </subcellularLocation>
</comment>
<dbReference type="PANTHER" id="PTHR31744">
    <property type="entry name" value="PROTEIN CUP-SHAPED COTYLEDON 2-RELATED"/>
    <property type="match status" value="1"/>
</dbReference>
<evidence type="ECO:0000256" key="3">
    <source>
        <dbReference type="ARBA" id="ARBA00023125"/>
    </source>
</evidence>
<dbReference type="OrthoDB" id="1860415at2759"/>
<protein>
    <recommendedName>
        <fullName evidence="6">NAC domain-containing protein</fullName>
    </recommendedName>
</protein>
<dbReference type="GO" id="GO:0005634">
    <property type="term" value="C:nucleus"/>
    <property type="evidence" value="ECO:0007669"/>
    <property type="project" value="UniProtKB-SubCell"/>
</dbReference>
<evidence type="ECO:0000259" key="6">
    <source>
        <dbReference type="PROSITE" id="PS51005"/>
    </source>
</evidence>
<sequence length="645" mass="73146">MAPMTLPPGFRFHPTDEELVAYYLKRKINGWKIELEVIPEIDLYKCEPWELPEKSFLPSKDLEWYFFSPRDRKYPNGSRTNRATRAGYWKATGKDRKVNSQKRAVGMKKTLVYYRGRAPHGSRTDWVMHEYRLEESECENASGLQDAYALCRVFKKSAPGPKLIEHYGAPCDGGQLRLMADDHFSSMADPSPEKWAEDSDHYFPSPNCSQNLIHGDPTDEGSSRMQFLAEEAFRHTSTLSYVPSKVDVALECARLQKRLLPLPQLEAEDSNIFHSGFSQFRTNGDDILQEILSVGLASQEQIHNPGFHGDVWALTTASDFNEFSPTVQPSGMGSAFVDITELENEFKEQKKAMKDTAEVMDVEVHQYGIQEEKHQGYEYCEAVKIDSLPFYSQSQEDDFSVGLHFNQNEKQEPESGVNYEDSRSFDVYEKVEFNHGLFVSSQGVAKTLFHQTAPSKKVSVHLNPIGFVMRSFEDSPERGSKVSFFGKFKAFICGKLSTGSYCSNGAAAIMLSLFKVLLGIKMVSKRKAKSTGILKNFYPVSSSTHKSWKYFNIQQTRLIGTAALHIWVFPSFCAREGESWKKLDLGIKRKATDTSEEGMREVMLCFQSSRGIRHCCRPSGSLLNLRSFGEDQGPLNKKHVFTSLL</sequence>
<dbReference type="GO" id="GO:0003677">
    <property type="term" value="F:DNA binding"/>
    <property type="evidence" value="ECO:0007669"/>
    <property type="project" value="UniProtKB-KW"/>
</dbReference>
<evidence type="ECO:0000313" key="7">
    <source>
        <dbReference type="EMBL" id="KAG0474841.1"/>
    </source>
</evidence>
<dbReference type="PANTHER" id="PTHR31744:SF210">
    <property type="entry name" value="NAC DOMAIN-CONTAINING PROTEIN 86-LIKE"/>
    <property type="match status" value="1"/>
</dbReference>
<keyword evidence="4" id="KW-0804">Transcription</keyword>
<evidence type="ECO:0000256" key="1">
    <source>
        <dbReference type="ARBA" id="ARBA00004123"/>
    </source>
</evidence>
<evidence type="ECO:0000256" key="4">
    <source>
        <dbReference type="ARBA" id="ARBA00023163"/>
    </source>
</evidence>
<name>A0A835QPN0_VANPL</name>
<dbReference type="InterPro" id="IPR003441">
    <property type="entry name" value="NAC-dom"/>
</dbReference>
<dbReference type="AlphaFoldDB" id="A0A835QPN0"/>
<dbReference type="Proteomes" id="UP000639772">
    <property type="component" value="Chromosome 7"/>
</dbReference>
<keyword evidence="3" id="KW-0238">DNA-binding</keyword>
<dbReference type="SUPFAM" id="SSF101941">
    <property type="entry name" value="NAC domain"/>
    <property type="match status" value="1"/>
</dbReference>
<dbReference type="EMBL" id="JADCNM010000007">
    <property type="protein sequence ID" value="KAG0474841.1"/>
    <property type="molecule type" value="Genomic_DNA"/>
</dbReference>
<gene>
    <name evidence="7" type="ORF">HPP92_014527</name>
</gene>
<dbReference type="GO" id="GO:0006355">
    <property type="term" value="P:regulation of DNA-templated transcription"/>
    <property type="evidence" value="ECO:0007669"/>
    <property type="project" value="InterPro"/>
</dbReference>
<accession>A0A835QPN0</accession>
<evidence type="ECO:0000313" key="8">
    <source>
        <dbReference type="Proteomes" id="UP000639772"/>
    </source>
</evidence>
<evidence type="ECO:0000256" key="2">
    <source>
        <dbReference type="ARBA" id="ARBA00023015"/>
    </source>
</evidence>
<dbReference type="PROSITE" id="PS51005">
    <property type="entry name" value="NAC"/>
    <property type="match status" value="1"/>
</dbReference>
<organism evidence="7 8">
    <name type="scientific">Vanilla planifolia</name>
    <name type="common">Vanilla</name>
    <dbReference type="NCBI Taxonomy" id="51239"/>
    <lineage>
        <taxon>Eukaryota</taxon>
        <taxon>Viridiplantae</taxon>
        <taxon>Streptophyta</taxon>
        <taxon>Embryophyta</taxon>
        <taxon>Tracheophyta</taxon>
        <taxon>Spermatophyta</taxon>
        <taxon>Magnoliopsida</taxon>
        <taxon>Liliopsida</taxon>
        <taxon>Asparagales</taxon>
        <taxon>Orchidaceae</taxon>
        <taxon>Vanilloideae</taxon>
        <taxon>Vanilleae</taxon>
        <taxon>Vanilla</taxon>
    </lineage>
</organism>
<comment type="caution">
    <text evidence="7">The sequence shown here is derived from an EMBL/GenBank/DDBJ whole genome shotgun (WGS) entry which is preliminary data.</text>
</comment>
<evidence type="ECO:0000256" key="5">
    <source>
        <dbReference type="ARBA" id="ARBA00023242"/>
    </source>
</evidence>
<dbReference type="Pfam" id="PF02365">
    <property type="entry name" value="NAM"/>
    <property type="match status" value="1"/>
</dbReference>
<reference evidence="7 8" key="1">
    <citation type="journal article" date="2020" name="Nat. Food">
        <title>A phased Vanilla planifolia genome enables genetic improvement of flavour and production.</title>
        <authorList>
            <person name="Hasing T."/>
            <person name="Tang H."/>
            <person name="Brym M."/>
            <person name="Khazi F."/>
            <person name="Huang T."/>
            <person name="Chambers A.H."/>
        </authorList>
    </citation>
    <scope>NUCLEOTIDE SEQUENCE [LARGE SCALE GENOMIC DNA]</scope>
    <source>
        <tissue evidence="7">Leaf</tissue>
    </source>
</reference>
<dbReference type="FunFam" id="2.170.150.80:FF:000002">
    <property type="entry name" value="Nac domain-containing protein 86"/>
    <property type="match status" value="1"/>
</dbReference>
<keyword evidence="5" id="KW-0539">Nucleus</keyword>
<dbReference type="InterPro" id="IPR036093">
    <property type="entry name" value="NAC_dom_sf"/>
</dbReference>
<keyword evidence="2" id="KW-0805">Transcription regulation</keyword>
<proteinExistence type="predicted"/>
<dbReference type="Gene3D" id="2.170.150.80">
    <property type="entry name" value="NAC domain"/>
    <property type="match status" value="1"/>
</dbReference>